<dbReference type="EMBL" id="KZ107838">
    <property type="protein sequence ID" value="OSS53404.1"/>
    <property type="molecule type" value="Genomic_DNA"/>
</dbReference>
<name>A0A1Y2MBC3_EPING</name>
<dbReference type="InParanoid" id="A0A1Y2MBC3"/>
<evidence type="ECO:0000313" key="2">
    <source>
        <dbReference type="Proteomes" id="UP000193240"/>
    </source>
</evidence>
<keyword evidence="2" id="KW-1185">Reference proteome</keyword>
<gene>
    <name evidence="1" type="ORF">B5807_00830</name>
</gene>
<sequence>MRPAFNTWPLLQHHLPFGVLSSSICLMRTSYLDIFGHRTPPVCLILRHPSQYAMSVTTSNIHHRDDVSSGFPLRRPPGVSSIHLFSIFGSGVHHMHSQLPPDMFILTLNL</sequence>
<dbReference type="AlphaFoldDB" id="A0A1Y2MBC3"/>
<reference evidence="1 2" key="1">
    <citation type="journal article" date="2017" name="Genome Announc.">
        <title>Genome sequence of the saprophytic ascomycete Epicoccum nigrum ICMP 19927 strain isolated from New Zealand.</title>
        <authorList>
            <person name="Fokin M."/>
            <person name="Fleetwood D."/>
            <person name="Weir B.S."/>
            <person name="Villas-Boas S.G."/>
        </authorList>
    </citation>
    <scope>NUCLEOTIDE SEQUENCE [LARGE SCALE GENOMIC DNA]</scope>
    <source>
        <strain evidence="1 2">ICMP 19927</strain>
    </source>
</reference>
<dbReference type="Proteomes" id="UP000193240">
    <property type="component" value="Unassembled WGS sequence"/>
</dbReference>
<protein>
    <submittedName>
        <fullName evidence="1">Uncharacterized protein</fullName>
    </submittedName>
</protein>
<evidence type="ECO:0000313" key="1">
    <source>
        <dbReference type="EMBL" id="OSS53404.1"/>
    </source>
</evidence>
<accession>A0A1Y2MBC3</accession>
<organism evidence="1 2">
    <name type="scientific">Epicoccum nigrum</name>
    <name type="common">Soil fungus</name>
    <name type="synonym">Epicoccum purpurascens</name>
    <dbReference type="NCBI Taxonomy" id="105696"/>
    <lineage>
        <taxon>Eukaryota</taxon>
        <taxon>Fungi</taxon>
        <taxon>Dikarya</taxon>
        <taxon>Ascomycota</taxon>
        <taxon>Pezizomycotina</taxon>
        <taxon>Dothideomycetes</taxon>
        <taxon>Pleosporomycetidae</taxon>
        <taxon>Pleosporales</taxon>
        <taxon>Pleosporineae</taxon>
        <taxon>Didymellaceae</taxon>
        <taxon>Epicoccum</taxon>
    </lineage>
</organism>
<proteinExistence type="predicted"/>